<evidence type="ECO:0000256" key="12">
    <source>
        <dbReference type="SAM" id="Coils"/>
    </source>
</evidence>
<dbReference type="Proteomes" id="UP000439903">
    <property type="component" value="Unassembled WGS sequence"/>
</dbReference>
<dbReference type="Pfam" id="PF00225">
    <property type="entry name" value="Kinesin"/>
    <property type="match status" value="1"/>
</dbReference>
<dbReference type="EMBL" id="WTPW01000783">
    <property type="protein sequence ID" value="KAF0480368.1"/>
    <property type="molecule type" value="Genomic_DNA"/>
</dbReference>
<dbReference type="GO" id="GO:0008574">
    <property type="term" value="F:plus-end-directed microtubule motor activity"/>
    <property type="evidence" value="ECO:0007669"/>
    <property type="project" value="TreeGrafter"/>
</dbReference>
<dbReference type="GO" id="GO:0072686">
    <property type="term" value="C:mitotic spindle"/>
    <property type="evidence" value="ECO:0007669"/>
    <property type="project" value="TreeGrafter"/>
</dbReference>
<proteinExistence type="inferred from homology"/>
<dbReference type="InterPro" id="IPR001752">
    <property type="entry name" value="Kinesin_motor_dom"/>
</dbReference>
<dbReference type="GO" id="GO:0005876">
    <property type="term" value="C:spindle microtubule"/>
    <property type="evidence" value="ECO:0007669"/>
    <property type="project" value="TreeGrafter"/>
</dbReference>
<evidence type="ECO:0000259" key="14">
    <source>
        <dbReference type="PROSITE" id="PS50067"/>
    </source>
</evidence>
<reference evidence="15 16" key="1">
    <citation type="journal article" date="2019" name="Environ. Microbiol.">
        <title>At the nexus of three kingdoms: the genome of the mycorrhizal fungus Gigaspora margarita provides insights into plant, endobacterial and fungal interactions.</title>
        <authorList>
            <person name="Venice F."/>
            <person name="Ghignone S."/>
            <person name="Salvioli di Fossalunga A."/>
            <person name="Amselem J."/>
            <person name="Novero M."/>
            <person name="Xianan X."/>
            <person name="Sedzielewska Toro K."/>
            <person name="Morin E."/>
            <person name="Lipzen A."/>
            <person name="Grigoriev I.V."/>
            <person name="Henrissat B."/>
            <person name="Martin F.M."/>
            <person name="Bonfante P."/>
        </authorList>
    </citation>
    <scope>NUCLEOTIDE SEQUENCE [LARGE SCALE GENOMIC DNA]</scope>
    <source>
        <strain evidence="15 16">BEG34</strain>
    </source>
</reference>
<dbReference type="Gene3D" id="3.40.850.10">
    <property type="entry name" value="Kinesin motor domain"/>
    <property type="match status" value="1"/>
</dbReference>
<dbReference type="InterPro" id="IPR019821">
    <property type="entry name" value="Kinesin_motor_CS"/>
</dbReference>
<keyword evidence="16" id="KW-1185">Reference proteome</keyword>
<dbReference type="GO" id="GO:0008017">
    <property type="term" value="F:microtubule binding"/>
    <property type="evidence" value="ECO:0007669"/>
    <property type="project" value="InterPro"/>
</dbReference>
<keyword evidence="3" id="KW-0597">Phosphoprotein</keyword>
<dbReference type="PRINTS" id="PR00380">
    <property type="entry name" value="KINESINHEAVY"/>
</dbReference>
<dbReference type="GO" id="GO:0090307">
    <property type="term" value="P:mitotic spindle assembly"/>
    <property type="evidence" value="ECO:0007669"/>
    <property type="project" value="TreeGrafter"/>
</dbReference>
<feature type="domain" description="Kinesin motor" evidence="14">
    <location>
        <begin position="93"/>
        <end position="517"/>
    </location>
</feature>
<dbReference type="AlphaFoldDB" id="A0A8H4ACV3"/>
<dbReference type="OrthoDB" id="123929at2759"/>
<dbReference type="InterPro" id="IPR036961">
    <property type="entry name" value="Kinesin_motor_dom_sf"/>
</dbReference>
<dbReference type="PANTHER" id="PTHR47970:SF29">
    <property type="entry name" value="KINESIN FAMILY MEMBER 20B"/>
    <property type="match status" value="1"/>
</dbReference>
<keyword evidence="9" id="KW-0206">Cytoskeleton</keyword>
<feature type="compositionally biased region" description="Polar residues" evidence="13">
    <location>
        <begin position="1"/>
        <end position="30"/>
    </location>
</feature>
<evidence type="ECO:0000256" key="9">
    <source>
        <dbReference type="ARBA" id="ARBA00023212"/>
    </source>
</evidence>
<evidence type="ECO:0000256" key="13">
    <source>
        <dbReference type="SAM" id="MobiDB-lite"/>
    </source>
</evidence>
<evidence type="ECO:0000256" key="4">
    <source>
        <dbReference type="ARBA" id="ARBA00022701"/>
    </source>
</evidence>
<sequence length="921" mass="105645">MENVTQSGKKEANSTYSTPLRSRQVGISETTPKKKRPVNKDLPVPPDRTPTSALRRGILKPISDVSSNKTILNVPSVTFSESRPKKRDHNSGLIKAYLRIRPINSEDVIKPYIQIINDTEVVMIPPKDSHAFKACNKGPEKYMFTKVFNERTSQKRFFLETTLPLVKGVLNGTNGLVFAYGVTNSGKTYSIQGTRNEEGILPRTLDTIFNSIKNLESEAQIKPVRYNEVENYNGNETSVPPIIISKSHMENPFVLSDSNSSSNKNNSAEIEDSDALDLTHKLDNIVVDVDEQFRYAVWVSYVEIYNEKIYDLLEDPGSAKQPESKRKALIVKNDKRTGNKYLSDIKEVRIRNVEEGYAVLKQGMKNRQIFSTLANETSSRSHCIFMIKVIKIPHDKDNATELSSSFVVTSRLSIVDLAGSERTKNVQTTGTRLKEAGNINRSLMVLGQCLEILRANQTRPKGQKHILVPYRHSKLTELFQSSFADGESVMIVNINPVDTGFDENMQVMKFSAVAKDVCTSLKNISSHYGYRSTLLFTPNKIGKENKTCNSSDSKSEDNYDPLINMLFAQIEELREKWINAEMRCGNLKLEIREQVSDEIAVHMSNMGKKCMDQQILTESMERQMEVRRDTPSTIHSGASYYHFSSNLINKLQTEMQELENEVEKLENKLRICASLLNDKDAFIEKLQFENKELERQKLDYVDIETEDDSNLTDQELNSMKINNPSEETSLKEIENYNYLSPKKQEYDDRLCTLNIDDIVEECDEEANQKRTLDEINSQKEEITLKEVENYNYLSPTKQGCDDRVGISLFEDNGWLYDIVEECDEEVNQKRTLDEINSQKGEDAPRKRSTLNIDDIVEECEEVNQKRTLDEINSQKGEDEPRKRRKLRNKKTYFETEIEENLNKVSPPKMKLISNRKSFRRY</sequence>
<evidence type="ECO:0000256" key="11">
    <source>
        <dbReference type="RuleBase" id="RU000394"/>
    </source>
</evidence>
<keyword evidence="2" id="KW-0963">Cytoplasm</keyword>
<evidence type="ECO:0000256" key="6">
    <source>
        <dbReference type="ARBA" id="ARBA00022840"/>
    </source>
</evidence>
<evidence type="ECO:0000256" key="2">
    <source>
        <dbReference type="ARBA" id="ARBA00022490"/>
    </source>
</evidence>
<dbReference type="GO" id="GO:0005634">
    <property type="term" value="C:nucleus"/>
    <property type="evidence" value="ECO:0007669"/>
    <property type="project" value="TreeGrafter"/>
</dbReference>
<feature type="coiled-coil region" evidence="12">
    <location>
        <begin position="641"/>
        <end position="706"/>
    </location>
</feature>
<keyword evidence="8 10" id="KW-0505">Motor protein</keyword>
<gene>
    <name evidence="15" type="ORF">F8M41_023750</name>
</gene>
<comment type="subcellular location">
    <subcellularLocation>
        <location evidence="1">Cytoplasm</location>
        <location evidence="1">Cytoskeleton</location>
        <location evidence="1">Spindle</location>
    </subcellularLocation>
</comment>
<evidence type="ECO:0000256" key="8">
    <source>
        <dbReference type="ARBA" id="ARBA00023175"/>
    </source>
</evidence>
<evidence type="ECO:0000256" key="3">
    <source>
        <dbReference type="ARBA" id="ARBA00022553"/>
    </source>
</evidence>
<feature type="binding site" evidence="10">
    <location>
        <begin position="181"/>
        <end position="188"/>
    </location>
    <ligand>
        <name>ATP</name>
        <dbReference type="ChEBI" id="CHEBI:30616"/>
    </ligand>
</feature>
<keyword evidence="7 12" id="KW-0175">Coiled coil</keyword>
<dbReference type="InterPro" id="IPR027417">
    <property type="entry name" value="P-loop_NTPase"/>
</dbReference>
<evidence type="ECO:0000256" key="10">
    <source>
        <dbReference type="PROSITE-ProRule" id="PRU00283"/>
    </source>
</evidence>
<dbReference type="GO" id="GO:0051231">
    <property type="term" value="P:spindle elongation"/>
    <property type="evidence" value="ECO:0007669"/>
    <property type="project" value="TreeGrafter"/>
</dbReference>
<dbReference type="PANTHER" id="PTHR47970">
    <property type="entry name" value="KINESIN-LIKE PROTEIN KIF11"/>
    <property type="match status" value="1"/>
</dbReference>
<dbReference type="InterPro" id="IPR047149">
    <property type="entry name" value="KIF11-like"/>
</dbReference>
<keyword evidence="4 11" id="KW-0493">Microtubule</keyword>
<evidence type="ECO:0000256" key="5">
    <source>
        <dbReference type="ARBA" id="ARBA00022741"/>
    </source>
</evidence>
<accession>A0A8H4ACV3</accession>
<comment type="caution">
    <text evidence="15">The sequence shown here is derived from an EMBL/GenBank/DDBJ whole genome shotgun (WGS) entry which is preliminary data.</text>
</comment>
<name>A0A8H4ACV3_GIGMA</name>
<evidence type="ECO:0000256" key="1">
    <source>
        <dbReference type="ARBA" id="ARBA00004186"/>
    </source>
</evidence>
<evidence type="ECO:0000313" key="15">
    <source>
        <dbReference type="EMBL" id="KAF0480368.1"/>
    </source>
</evidence>
<dbReference type="SMART" id="SM00129">
    <property type="entry name" value="KISc"/>
    <property type="match status" value="1"/>
</dbReference>
<dbReference type="GO" id="GO:0005524">
    <property type="term" value="F:ATP binding"/>
    <property type="evidence" value="ECO:0007669"/>
    <property type="project" value="UniProtKB-UniRule"/>
</dbReference>
<organism evidence="15 16">
    <name type="scientific">Gigaspora margarita</name>
    <dbReference type="NCBI Taxonomy" id="4874"/>
    <lineage>
        <taxon>Eukaryota</taxon>
        <taxon>Fungi</taxon>
        <taxon>Fungi incertae sedis</taxon>
        <taxon>Mucoromycota</taxon>
        <taxon>Glomeromycotina</taxon>
        <taxon>Glomeromycetes</taxon>
        <taxon>Diversisporales</taxon>
        <taxon>Gigasporaceae</taxon>
        <taxon>Gigaspora</taxon>
    </lineage>
</organism>
<dbReference type="PROSITE" id="PS50067">
    <property type="entry name" value="KINESIN_MOTOR_2"/>
    <property type="match status" value="1"/>
</dbReference>
<evidence type="ECO:0000256" key="7">
    <source>
        <dbReference type="ARBA" id="ARBA00023054"/>
    </source>
</evidence>
<keyword evidence="6 10" id="KW-0067">ATP-binding</keyword>
<comment type="similarity">
    <text evidence="10 11">Belongs to the TRAFAC class myosin-kinesin ATPase superfamily. Kinesin family.</text>
</comment>
<dbReference type="PROSITE" id="PS00411">
    <property type="entry name" value="KINESIN_MOTOR_1"/>
    <property type="match status" value="1"/>
</dbReference>
<feature type="region of interest" description="Disordered" evidence="13">
    <location>
        <begin position="1"/>
        <end position="54"/>
    </location>
</feature>
<keyword evidence="5 10" id="KW-0547">Nucleotide-binding</keyword>
<dbReference type="SUPFAM" id="SSF52540">
    <property type="entry name" value="P-loop containing nucleoside triphosphate hydrolases"/>
    <property type="match status" value="1"/>
</dbReference>
<protein>
    <recommendedName>
        <fullName evidence="11">Kinesin-like protein</fullName>
    </recommendedName>
</protein>
<dbReference type="GO" id="GO:0007018">
    <property type="term" value="P:microtubule-based movement"/>
    <property type="evidence" value="ECO:0007669"/>
    <property type="project" value="InterPro"/>
</dbReference>
<evidence type="ECO:0000313" key="16">
    <source>
        <dbReference type="Proteomes" id="UP000439903"/>
    </source>
</evidence>